<dbReference type="EMBL" id="LN853682">
    <property type="protein sequence ID" value="CRY96468.1"/>
    <property type="molecule type" value="Genomic_DNA"/>
</dbReference>
<evidence type="ECO:0000313" key="3">
    <source>
        <dbReference type="EMBL" id="CRY96468.1"/>
    </source>
</evidence>
<dbReference type="Pfam" id="PF05144">
    <property type="entry name" value="Phage_CRI"/>
    <property type="match status" value="1"/>
</dbReference>
<evidence type="ECO:0000259" key="2">
    <source>
        <dbReference type="Pfam" id="PF05155"/>
    </source>
</evidence>
<dbReference type="InterPro" id="IPR006516">
    <property type="entry name" value="G2P"/>
</dbReference>
<feature type="domain" description="Replication-associated protein G2P N-terminal" evidence="1">
    <location>
        <begin position="1"/>
        <end position="225"/>
    </location>
</feature>
<evidence type="ECO:0000259" key="1">
    <source>
        <dbReference type="Pfam" id="PF05144"/>
    </source>
</evidence>
<dbReference type="Pfam" id="PF05155">
    <property type="entry name" value="G2P_X_C"/>
    <property type="match status" value="1"/>
</dbReference>
<accession>A0A0H5Q3K7</accession>
<sequence length="335" mass="38651">MIDWVSAVLPCKHSPELLQDGVTACLNADGSERWHVFNPKMVEGTYSDKILIKSMSPNFIYVSGNPAKWLQGHNVFGTDDLILLVKRFFYSLCQIEGLGLDPTFENYKAIYDGDYCLKRIDINGTWFLKDKAEVMAWIRSAGDKTVLARRGRGVFAGDTLYYGKNSRRWSLKMYSKGHELQKRKLSKELDIPELQDFADKALRIELTLRSLELKERGLHFAQRWTPDFAIMLLMEAIGKLEMSNNFSLNDDKLALLKPRLRLAYKAWLRGDDLRQDLPKMTYYRYRKELLEFGIDIANVQDVDKPIDNVVPLVRVLEALPASIPDWAYEKKLVVC</sequence>
<dbReference type="NCBIfam" id="TIGR01629">
    <property type="entry name" value="rep_II_X"/>
    <property type="match status" value="1"/>
</dbReference>
<proteinExistence type="predicted"/>
<dbReference type="GO" id="GO:0006260">
    <property type="term" value="P:DNA replication"/>
    <property type="evidence" value="ECO:0007669"/>
    <property type="project" value="InterPro"/>
</dbReference>
<name>A0A0H5Q3K7_9ZZZZ</name>
<dbReference type="AlphaFoldDB" id="A0A0H5Q3K7"/>
<protein>
    <recommendedName>
        <fullName evidence="4">Replication-associated protein G2P N-terminal domain-containing protein</fullName>
    </recommendedName>
</protein>
<dbReference type="InterPro" id="IPR022688">
    <property type="entry name" value="G2P_C"/>
</dbReference>
<dbReference type="InterPro" id="IPR022686">
    <property type="entry name" value="G2P_N"/>
</dbReference>
<reference evidence="3" key="1">
    <citation type="submission" date="2015-06" db="EMBL/GenBank/DDBJ databases">
        <authorList>
            <person name="Joergensen T."/>
        </authorList>
    </citation>
    <scope>NUCLEOTIDE SEQUENCE</scope>
    <source>
        <strain evidence="3">RGFK1101</strain>
    </source>
</reference>
<evidence type="ECO:0008006" key="4">
    <source>
        <dbReference type="Google" id="ProtNLM"/>
    </source>
</evidence>
<feature type="domain" description="Replication-associated protein G2P C-terminal" evidence="2">
    <location>
        <begin position="263"/>
        <end position="332"/>
    </location>
</feature>
<reference evidence="3" key="2">
    <citation type="submission" date="2015-07" db="EMBL/GenBank/DDBJ databases">
        <title>Plasmids, circular viruses and viroids from rat gut.</title>
        <authorList>
            <person name="Jorgensen T.J."/>
            <person name="Hansen M.A."/>
            <person name="Xu Z."/>
            <person name="Tabak M.A."/>
            <person name="Sorensen S.J."/>
            <person name="Hansen L.H."/>
        </authorList>
    </citation>
    <scope>NUCLEOTIDE SEQUENCE</scope>
    <source>
        <strain evidence="3">RGFK1101</strain>
    </source>
</reference>
<organism evidence="3">
    <name type="scientific">uncultured prokaryote</name>
    <dbReference type="NCBI Taxonomy" id="198431"/>
    <lineage>
        <taxon>unclassified sequences</taxon>
        <taxon>environmental samples</taxon>
    </lineage>
</organism>